<evidence type="ECO:0000256" key="1">
    <source>
        <dbReference type="SAM" id="MobiDB-lite"/>
    </source>
</evidence>
<reference evidence="2" key="1">
    <citation type="submission" date="2018-02" db="EMBL/GenBank/DDBJ databases">
        <title>Rhizophora mucronata_Transcriptome.</title>
        <authorList>
            <person name="Meera S.P."/>
            <person name="Sreeshan A."/>
            <person name="Augustine A."/>
        </authorList>
    </citation>
    <scope>NUCLEOTIDE SEQUENCE</scope>
    <source>
        <tissue evidence="2">Leaf</tissue>
    </source>
</reference>
<organism evidence="2">
    <name type="scientific">Rhizophora mucronata</name>
    <name type="common">Asiatic mangrove</name>
    <dbReference type="NCBI Taxonomy" id="61149"/>
    <lineage>
        <taxon>Eukaryota</taxon>
        <taxon>Viridiplantae</taxon>
        <taxon>Streptophyta</taxon>
        <taxon>Embryophyta</taxon>
        <taxon>Tracheophyta</taxon>
        <taxon>Spermatophyta</taxon>
        <taxon>Magnoliopsida</taxon>
        <taxon>eudicotyledons</taxon>
        <taxon>Gunneridae</taxon>
        <taxon>Pentapetalae</taxon>
        <taxon>rosids</taxon>
        <taxon>fabids</taxon>
        <taxon>Malpighiales</taxon>
        <taxon>Rhizophoraceae</taxon>
        <taxon>Rhizophora</taxon>
    </lineage>
</organism>
<name>A0A2P2Q0R5_RHIMU</name>
<dbReference type="AlphaFoldDB" id="A0A2P2Q0R5"/>
<evidence type="ECO:0000313" key="2">
    <source>
        <dbReference type="EMBL" id="MBX60558.1"/>
    </source>
</evidence>
<feature type="compositionally biased region" description="Polar residues" evidence="1">
    <location>
        <begin position="14"/>
        <end position="31"/>
    </location>
</feature>
<accession>A0A2P2Q0R5</accession>
<dbReference type="EMBL" id="GGEC01080074">
    <property type="protein sequence ID" value="MBX60558.1"/>
    <property type="molecule type" value="Transcribed_RNA"/>
</dbReference>
<protein>
    <submittedName>
        <fullName evidence="2">Uncharacterized protein</fullName>
    </submittedName>
</protein>
<proteinExistence type="predicted"/>
<feature type="region of interest" description="Disordered" evidence="1">
    <location>
        <begin position="1"/>
        <end position="31"/>
    </location>
</feature>
<sequence>MVRVTRGPKPNDDLGSNSLELQKLESTYRAS</sequence>